<dbReference type="PROSITE" id="PS51257">
    <property type="entry name" value="PROKAR_LIPOPROTEIN"/>
    <property type="match status" value="1"/>
</dbReference>
<evidence type="ECO:0000256" key="2">
    <source>
        <dbReference type="ARBA" id="ARBA00022729"/>
    </source>
</evidence>
<dbReference type="InterPro" id="IPR018114">
    <property type="entry name" value="TRYPSIN_HIS"/>
</dbReference>
<dbReference type="AlphaFoldDB" id="A0AAE0Y7B5"/>
<proteinExistence type="inferred from homology"/>
<dbReference type="Proteomes" id="UP001283361">
    <property type="component" value="Unassembled WGS sequence"/>
</dbReference>
<dbReference type="InterPro" id="IPR001254">
    <property type="entry name" value="Trypsin_dom"/>
</dbReference>
<dbReference type="Gene3D" id="2.40.10.10">
    <property type="entry name" value="Trypsin-like serine proteases"/>
    <property type="match status" value="2"/>
</dbReference>
<organism evidence="4 5">
    <name type="scientific">Elysia crispata</name>
    <name type="common">lettuce slug</name>
    <dbReference type="NCBI Taxonomy" id="231223"/>
    <lineage>
        <taxon>Eukaryota</taxon>
        <taxon>Metazoa</taxon>
        <taxon>Spiralia</taxon>
        <taxon>Lophotrochozoa</taxon>
        <taxon>Mollusca</taxon>
        <taxon>Gastropoda</taxon>
        <taxon>Heterobranchia</taxon>
        <taxon>Euthyneura</taxon>
        <taxon>Panpulmonata</taxon>
        <taxon>Sacoglossa</taxon>
        <taxon>Placobranchoidea</taxon>
        <taxon>Plakobranchidae</taxon>
        <taxon>Elysia</taxon>
    </lineage>
</organism>
<keyword evidence="5" id="KW-1185">Reference proteome</keyword>
<dbReference type="GO" id="GO:0006508">
    <property type="term" value="P:proteolysis"/>
    <property type="evidence" value="ECO:0007669"/>
    <property type="project" value="InterPro"/>
</dbReference>
<dbReference type="PANTHER" id="PTHR15462">
    <property type="entry name" value="SERINE PROTEASE"/>
    <property type="match status" value="1"/>
</dbReference>
<name>A0AAE0Y7B5_9GAST</name>
<dbReference type="EMBL" id="JAWDGP010006848">
    <property type="protein sequence ID" value="KAK3734445.1"/>
    <property type="molecule type" value="Genomic_DNA"/>
</dbReference>
<dbReference type="SUPFAM" id="SSF50494">
    <property type="entry name" value="Trypsin-like serine proteases"/>
    <property type="match status" value="1"/>
</dbReference>
<dbReference type="InterPro" id="IPR043504">
    <property type="entry name" value="Peptidase_S1_PA_chymotrypsin"/>
</dbReference>
<evidence type="ECO:0000259" key="3">
    <source>
        <dbReference type="Pfam" id="PF00089"/>
    </source>
</evidence>
<gene>
    <name evidence="4" type="ORF">RRG08_029120</name>
</gene>
<dbReference type="InterPro" id="IPR009003">
    <property type="entry name" value="Peptidase_S1_PA"/>
</dbReference>
<dbReference type="PROSITE" id="PS00134">
    <property type="entry name" value="TRYPSIN_HIS"/>
    <property type="match status" value="1"/>
</dbReference>
<sequence length="528" mass="60750">MRPSVSRPTSLGRTNLSQQNIWTVVILYWVIACSDCNYLNRASTGLSDDAQNYRHEKYSSFIFKISHNHHLYKSENRSNLFRLELVRPLLENSMSLSSQSSSHQGRFLKRKHKKGYSGYADYQNLHEVAAVKTASLKNLQKQIKETYASLDTMQHIHTIVDNKLLEFISYCNALFLNALCRTILSRLHFHHWLPMNSPTRHLHSDGTANITPVSDIMISKKLEQLHPTFNFVRKRKHFRGKITSRRPREEFVYGQDDRRKISPLLMRTFPYSNVVRLSTGCTGTLLTPLHVLTAAHCVHNGHEFRENLEMMRVQVPYLMGVRVFYIEKISIPSRWRHPRRVKEHQEAWDYAVITLIYGVHGRSRFYPLAVPTPGMLENDLIFLAFKKEDDGRDHLWISKCPGFSNKPLIDRSLIFTHCDSAVGNSGAAMLAQDGKSQQKIIGVLSSTIQVRQTIPHRSTPTTPGQNYKLGKKPTWSLSFSVITALTWPKLWDICRELGNEGIAYGVCPKPQYIPVKNRHLINSIPFFG</sequence>
<feature type="domain" description="Peptidase S1" evidence="3">
    <location>
        <begin position="267"/>
        <end position="447"/>
    </location>
</feature>
<comment type="similarity">
    <text evidence="1">Belongs to the peptidase S1 family.</text>
</comment>
<comment type="caution">
    <text evidence="4">The sequence shown here is derived from an EMBL/GenBank/DDBJ whole genome shotgun (WGS) entry which is preliminary data.</text>
</comment>
<evidence type="ECO:0000256" key="1">
    <source>
        <dbReference type="ARBA" id="ARBA00007664"/>
    </source>
</evidence>
<protein>
    <recommendedName>
        <fullName evidence="3">Peptidase S1 domain-containing protein</fullName>
    </recommendedName>
</protein>
<reference evidence="4" key="1">
    <citation type="journal article" date="2023" name="G3 (Bethesda)">
        <title>A reference genome for the long-term kleptoplast-retaining sea slug Elysia crispata morphotype clarki.</title>
        <authorList>
            <person name="Eastman K.E."/>
            <person name="Pendleton A.L."/>
            <person name="Shaikh M.A."/>
            <person name="Suttiyut T."/>
            <person name="Ogas R."/>
            <person name="Tomko P."/>
            <person name="Gavelis G."/>
            <person name="Widhalm J.R."/>
            <person name="Wisecaver J.H."/>
        </authorList>
    </citation>
    <scope>NUCLEOTIDE SEQUENCE</scope>
    <source>
        <strain evidence="4">ECLA1</strain>
    </source>
</reference>
<evidence type="ECO:0000313" key="4">
    <source>
        <dbReference type="EMBL" id="KAK3734445.1"/>
    </source>
</evidence>
<dbReference type="PANTHER" id="PTHR15462:SF8">
    <property type="entry name" value="SERINE PROTEASE"/>
    <property type="match status" value="1"/>
</dbReference>
<dbReference type="InterPro" id="IPR050966">
    <property type="entry name" value="Glutamyl_endopeptidase"/>
</dbReference>
<accession>A0AAE0Y7B5</accession>
<evidence type="ECO:0000313" key="5">
    <source>
        <dbReference type="Proteomes" id="UP001283361"/>
    </source>
</evidence>
<dbReference type="GO" id="GO:0004252">
    <property type="term" value="F:serine-type endopeptidase activity"/>
    <property type="evidence" value="ECO:0007669"/>
    <property type="project" value="InterPro"/>
</dbReference>
<dbReference type="Pfam" id="PF00089">
    <property type="entry name" value="Trypsin"/>
    <property type="match status" value="1"/>
</dbReference>
<keyword evidence="2" id="KW-0732">Signal</keyword>